<proteinExistence type="predicted"/>
<reference evidence="1" key="2">
    <citation type="submission" date="2019-01" db="EMBL/GenBank/DDBJ databases">
        <authorList>
            <consortium name="NCBI Pathogen Detection Project"/>
        </authorList>
    </citation>
    <scope>NUCLEOTIDE SEQUENCE</scope>
    <source>
        <strain evidence="1">SL1344</strain>
    </source>
</reference>
<feature type="non-terminal residue" evidence="1">
    <location>
        <position position="72"/>
    </location>
</feature>
<protein>
    <submittedName>
        <fullName evidence="1">Uncharacterized protein</fullName>
    </submittedName>
</protein>
<dbReference type="EMBL" id="DAAPJV010000027">
    <property type="protein sequence ID" value="HAD6472899.1"/>
    <property type="molecule type" value="Genomic_DNA"/>
</dbReference>
<name>A0A718HWQ3_SALTS</name>
<gene>
    <name evidence="1" type="ORF">G1W50_23415</name>
</gene>
<reference evidence="1" key="1">
    <citation type="journal article" date="2018" name="Genome Biol.">
        <title>SKESA: strategic k-mer extension for scrupulous assemblies.</title>
        <authorList>
            <person name="Souvorov A."/>
            <person name="Agarwala R."/>
            <person name="Lipman D.J."/>
        </authorList>
    </citation>
    <scope>NUCLEOTIDE SEQUENCE</scope>
    <source>
        <strain evidence="1">SL1344</strain>
    </source>
</reference>
<sequence>MVNQIRSISPRQGNLQLFPVKEVEVEGVAMGVLNDGTPYLTGRGLAEMCGVHHSVIQDISSDWASERLKPRG</sequence>
<evidence type="ECO:0000313" key="1">
    <source>
        <dbReference type="EMBL" id="HAD6472899.1"/>
    </source>
</evidence>
<accession>A0A718HWQ3</accession>
<dbReference type="AlphaFoldDB" id="A0A718HWQ3"/>
<organism evidence="1">
    <name type="scientific">Salmonella typhimurium (strain SL1344)</name>
    <dbReference type="NCBI Taxonomy" id="216597"/>
    <lineage>
        <taxon>Bacteria</taxon>
        <taxon>Pseudomonadati</taxon>
        <taxon>Pseudomonadota</taxon>
        <taxon>Gammaproteobacteria</taxon>
        <taxon>Enterobacterales</taxon>
        <taxon>Enterobacteriaceae</taxon>
        <taxon>Salmonella</taxon>
    </lineage>
</organism>
<comment type="caution">
    <text evidence="1">The sequence shown here is derived from an EMBL/GenBank/DDBJ whole genome shotgun (WGS) entry which is preliminary data.</text>
</comment>